<keyword evidence="10" id="KW-0418">Kinase</keyword>
<dbReference type="Gene3D" id="3.30.565.10">
    <property type="entry name" value="Histidine kinase-like ATPase, C-terminal domain"/>
    <property type="match status" value="1"/>
</dbReference>
<evidence type="ECO:0000256" key="12">
    <source>
        <dbReference type="ARBA" id="ARBA00022989"/>
    </source>
</evidence>
<sequence>MFFQWLKWYMPRSLYGRAALILILPVITLQLVVSVAFIQRHFEGVTEQMTQTVSREMVLLIDIYEDQIGPETLGLSQGDLLDRLGYTLSFPDAAMPDDQIRWYDFSGFVVSRTLKTFVPQVVSVDLPDSRQVTVHIDTTRGPVALELDRYRLSASNPHQLLVSMVFFGGLMTLIAYFYLRNQLRPITRLAAAAEAFGRGRHVPYSPGGAIEVRAAGSAFLDMRARIERQIEQRTMMLSGVSHDLRTPLTRLKLGLSLLDSEDSAPLERDVEDMQRLLDEFLSFAKGAAEGEPEKVQPYDFVAQIVQDSARGGKDVTLAPQDGNDEVALHLVGMRRALENLIGNAVRYGTKARVSVRRTDKSLRIRIEDDGPGIQADVRDEALKPFVRLDPARNQNKGTGVGLGLSIAADVARAHGGVLRLGESEDLGGLCADIVIAC</sequence>
<comment type="catalytic activity">
    <reaction evidence="1">
        <text>ATP + protein L-histidine = ADP + protein N-phospho-L-histidine.</text>
        <dbReference type="EC" id="2.7.13.3"/>
    </reaction>
</comment>
<dbReference type="OrthoDB" id="9804645at2"/>
<dbReference type="SMART" id="SM00304">
    <property type="entry name" value="HAMP"/>
    <property type="match status" value="1"/>
</dbReference>
<keyword evidence="8 15" id="KW-0812">Transmembrane</keyword>
<evidence type="ECO:0000256" key="5">
    <source>
        <dbReference type="ARBA" id="ARBA00022519"/>
    </source>
</evidence>
<keyword evidence="13" id="KW-0902">Two-component regulatory system</keyword>
<accession>A0A4U7N586</accession>
<dbReference type="GO" id="GO:0000155">
    <property type="term" value="F:phosphorelay sensor kinase activity"/>
    <property type="evidence" value="ECO:0007669"/>
    <property type="project" value="InterPro"/>
</dbReference>
<evidence type="ECO:0000259" key="17">
    <source>
        <dbReference type="PROSITE" id="PS50885"/>
    </source>
</evidence>
<dbReference type="CDD" id="cd00082">
    <property type="entry name" value="HisKA"/>
    <property type="match status" value="1"/>
</dbReference>
<evidence type="ECO:0000313" key="19">
    <source>
        <dbReference type="Proteomes" id="UP000306575"/>
    </source>
</evidence>
<evidence type="ECO:0000256" key="8">
    <source>
        <dbReference type="ARBA" id="ARBA00022692"/>
    </source>
</evidence>
<dbReference type="EMBL" id="SULI01000009">
    <property type="protein sequence ID" value="TKZ20747.1"/>
    <property type="molecule type" value="Genomic_DNA"/>
</dbReference>
<evidence type="ECO:0000256" key="15">
    <source>
        <dbReference type="SAM" id="Phobius"/>
    </source>
</evidence>
<keyword evidence="14 15" id="KW-0472">Membrane</keyword>
<reference evidence="18 19" key="1">
    <citation type="submission" date="2019-04" db="EMBL/GenBank/DDBJ databases">
        <title>Genome sequence of Pelagicola litoralis CL-ES2.</title>
        <authorList>
            <person name="Cao J."/>
        </authorList>
    </citation>
    <scope>NUCLEOTIDE SEQUENCE [LARGE SCALE GENOMIC DNA]</scope>
    <source>
        <strain evidence="18 19">CL-ES2</strain>
    </source>
</reference>
<dbReference type="InterPro" id="IPR003660">
    <property type="entry name" value="HAMP_dom"/>
</dbReference>
<evidence type="ECO:0000313" key="18">
    <source>
        <dbReference type="EMBL" id="TKZ20747.1"/>
    </source>
</evidence>
<keyword evidence="11" id="KW-0067">ATP-binding</keyword>
<dbReference type="InterPro" id="IPR005467">
    <property type="entry name" value="His_kinase_dom"/>
</dbReference>
<dbReference type="SUPFAM" id="SSF47384">
    <property type="entry name" value="Homodimeric domain of signal transducing histidine kinase"/>
    <property type="match status" value="1"/>
</dbReference>
<evidence type="ECO:0000256" key="6">
    <source>
        <dbReference type="ARBA" id="ARBA00022553"/>
    </source>
</evidence>
<dbReference type="AlphaFoldDB" id="A0A4U7N586"/>
<name>A0A4U7N586_9RHOB</name>
<dbReference type="GO" id="GO:0005886">
    <property type="term" value="C:plasma membrane"/>
    <property type="evidence" value="ECO:0007669"/>
    <property type="project" value="UniProtKB-SubCell"/>
</dbReference>
<evidence type="ECO:0000256" key="9">
    <source>
        <dbReference type="ARBA" id="ARBA00022741"/>
    </source>
</evidence>
<dbReference type="SUPFAM" id="SSF55874">
    <property type="entry name" value="ATPase domain of HSP90 chaperone/DNA topoisomerase II/histidine kinase"/>
    <property type="match status" value="1"/>
</dbReference>
<protein>
    <recommendedName>
        <fullName evidence="3">histidine kinase</fullName>
        <ecNumber evidence="3">2.7.13.3</ecNumber>
    </recommendedName>
</protein>
<dbReference type="InterPro" id="IPR036890">
    <property type="entry name" value="HATPase_C_sf"/>
</dbReference>
<evidence type="ECO:0000256" key="1">
    <source>
        <dbReference type="ARBA" id="ARBA00000085"/>
    </source>
</evidence>
<keyword evidence="9" id="KW-0547">Nucleotide-binding</keyword>
<dbReference type="InterPro" id="IPR036097">
    <property type="entry name" value="HisK_dim/P_sf"/>
</dbReference>
<dbReference type="RefSeq" id="WP_138016153.1">
    <property type="nucleotide sequence ID" value="NZ_SULI01000009.1"/>
</dbReference>
<gene>
    <name evidence="18" type="ORF">FAP39_09470</name>
</gene>
<dbReference type="PANTHER" id="PTHR44936:SF5">
    <property type="entry name" value="SENSOR HISTIDINE KINASE ENVZ"/>
    <property type="match status" value="1"/>
</dbReference>
<dbReference type="EC" id="2.7.13.3" evidence="3"/>
<dbReference type="Pfam" id="PF00512">
    <property type="entry name" value="HisKA"/>
    <property type="match status" value="1"/>
</dbReference>
<feature type="transmembrane region" description="Helical" evidence="15">
    <location>
        <begin position="160"/>
        <end position="179"/>
    </location>
</feature>
<feature type="domain" description="Histidine kinase" evidence="16">
    <location>
        <begin position="239"/>
        <end position="437"/>
    </location>
</feature>
<dbReference type="Gene3D" id="1.10.287.130">
    <property type="match status" value="1"/>
</dbReference>
<proteinExistence type="predicted"/>
<dbReference type="SMART" id="SM00387">
    <property type="entry name" value="HATPase_c"/>
    <property type="match status" value="1"/>
</dbReference>
<dbReference type="InterPro" id="IPR003661">
    <property type="entry name" value="HisK_dim/P_dom"/>
</dbReference>
<evidence type="ECO:0000256" key="11">
    <source>
        <dbReference type="ARBA" id="ARBA00022840"/>
    </source>
</evidence>
<dbReference type="Pfam" id="PF00672">
    <property type="entry name" value="HAMP"/>
    <property type="match status" value="1"/>
</dbReference>
<keyword evidence="12 15" id="KW-1133">Transmembrane helix</keyword>
<dbReference type="Proteomes" id="UP000306575">
    <property type="component" value="Unassembled WGS sequence"/>
</dbReference>
<dbReference type="InterPro" id="IPR050980">
    <property type="entry name" value="2C_sensor_his_kinase"/>
</dbReference>
<dbReference type="PROSITE" id="PS50885">
    <property type="entry name" value="HAMP"/>
    <property type="match status" value="1"/>
</dbReference>
<evidence type="ECO:0000256" key="7">
    <source>
        <dbReference type="ARBA" id="ARBA00022679"/>
    </source>
</evidence>
<keyword evidence="4" id="KW-1003">Cell membrane</keyword>
<evidence type="ECO:0000256" key="2">
    <source>
        <dbReference type="ARBA" id="ARBA00004429"/>
    </source>
</evidence>
<evidence type="ECO:0000256" key="4">
    <source>
        <dbReference type="ARBA" id="ARBA00022475"/>
    </source>
</evidence>
<dbReference type="InterPro" id="IPR004358">
    <property type="entry name" value="Sig_transdc_His_kin-like_C"/>
</dbReference>
<organism evidence="18 19">
    <name type="scientific">Shimia litoralis</name>
    <dbReference type="NCBI Taxonomy" id="420403"/>
    <lineage>
        <taxon>Bacteria</taxon>
        <taxon>Pseudomonadati</taxon>
        <taxon>Pseudomonadota</taxon>
        <taxon>Alphaproteobacteria</taxon>
        <taxon>Rhodobacterales</taxon>
        <taxon>Roseobacteraceae</taxon>
    </lineage>
</organism>
<dbReference type="InterPro" id="IPR003594">
    <property type="entry name" value="HATPase_dom"/>
</dbReference>
<evidence type="ECO:0000256" key="3">
    <source>
        <dbReference type="ARBA" id="ARBA00012438"/>
    </source>
</evidence>
<dbReference type="Pfam" id="PF02518">
    <property type="entry name" value="HATPase_c"/>
    <property type="match status" value="1"/>
</dbReference>
<comment type="caution">
    <text evidence="18">The sequence shown here is derived from an EMBL/GenBank/DDBJ whole genome shotgun (WGS) entry which is preliminary data.</text>
</comment>
<dbReference type="PRINTS" id="PR00344">
    <property type="entry name" value="BCTRLSENSOR"/>
</dbReference>
<keyword evidence="5" id="KW-0997">Cell inner membrane</keyword>
<dbReference type="PROSITE" id="PS50109">
    <property type="entry name" value="HIS_KIN"/>
    <property type="match status" value="1"/>
</dbReference>
<evidence type="ECO:0000259" key="16">
    <source>
        <dbReference type="PROSITE" id="PS50109"/>
    </source>
</evidence>
<evidence type="ECO:0000256" key="14">
    <source>
        <dbReference type="ARBA" id="ARBA00023136"/>
    </source>
</evidence>
<dbReference type="GO" id="GO:0005524">
    <property type="term" value="F:ATP binding"/>
    <property type="evidence" value="ECO:0007669"/>
    <property type="project" value="UniProtKB-KW"/>
</dbReference>
<keyword evidence="7" id="KW-0808">Transferase</keyword>
<evidence type="ECO:0000256" key="10">
    <source>
        <dbReference type="ARBA" id="ARBA00022777"/>
    </source>
</evidence>
<dbReference type="PANTHER" id="PTHR44936">
    <property type="entry name" value="SENSOR PROTEIN CREC"/>
    <property type="match status" value="1"/>
</dbReference>
<keyword evidence="6" id="KW-0597">Phosphoprotein</keyword>
<feature type="domain" description="HAMP" evidence="17">
    <location>
        <begin position="180"/>
        <end position="231"/>
    </location>
</feature>
<keyword evidence="19" id="KW-1185">Reference proteome</keyword>
<dbReference type="SMART" id="SM00388">
    <property type="entry name" value="HisKA"/>
    <property type="match status" value="1"/>
</dbReference>
<evidence type="ECO:0000256" key="13">
    <source>
        <dbReference type="ARBA" id="ARBA00023012"/>
    </source>
</evidence>
<comment type="subcellular location">
    <subcellularLocation>
        <location evidence="2">Cell inner membrane</location>
        <topology evidence="2">Multi-pass membrane protein</topology>
    </subcellularLocation>
</comment>